<dbReference type="PRINTS" id="PR00700">
    <property type="entry name" value="PRTYPHPHTASE"/>
</dbReference>
<dbReference type="SMART" id="SM00404">
    <property type="entry name" value="PTPc_motif"/>
    <property type="match status" value="1"/>
</dbReference>
<dbReference type="PANTHER" id="PTHR46047:SF3">
    <property type="entry name" value="TYROSINE-PROTEIN PHOSPHATASE NON-RECEPTOR TYPE 61F"/>
    <property type="match status" value="1"/>
</dbReference>
<dbReference type="GO" id="GO:0019901">
    <property type="term" value="F:protein kinase binding"/>
    <property type="evidence" value="ECO:0007669"/>
    <property type="project" value="TreeGrafter"/>
</dbReference>
<dbReference type="PROSITE" id="PS50056">
    <property type="entry name" value="TYR_PHOSPHATASE_2"/>
    <property type="match status" value="1"/>
</dbReference>
<dbReference type="WBParaSite" id="SCUD_0002146701-mRNA-1">
    <property type="protein sequence ID" value="SCUD_0002146701-mRNA-1"/>
    <property type="gene ID" value="SCUD_0002146701"/>
</dbReference>
<dbReference type="PANTHER" id="PTHR46047">
    <property type="entry name" value="TYROSINE-PROTEIN PHOSPHATASE NON-RECEPTOR TYPE 61F"/>
    <property type="match status" value="1"/>
</dbReference>
<name>A0A183L2B2_9TREM</name>
<dbReference type="EMBL" id="UZAK01046587">
    <property type="protein sequence ID" value="VDP75519.1"/>
    <property type="molecule type" value="Genomic_DNA"/>
</dbReference>
<proteinExistence type="inferred from homology"/>
<organism evidence="12">
    <name type="scientific">Schistosoma curassoni</name>
    <dbReference type="NCBI Taxonomy" id="6186"/>
    <lineage>
        <taxon>Eukaryota</taxon>
        <taxon>Metazoa</taxon>
        <taxon>Spiralia</taxon>
        <taxon>Lophotrochozoa</taxon>
        <taxon>Platyhelminthes</taxon>
        <taxon>Trematoda</taxon>
        <taxon>Digenea</taxon>
        <taxon>Strigeidida</taxon>
        <taxon>Schistosomatoidea</taxon>
        <taxon>Schistosomatidae</taxon>
        <taxon>Schistosoma</taxon>
    </lineage>
</organism>
<dbReference type="GO" id="GO:0005737">
    <property type="term" value="C:cytoplasm"/>
    <property type="evidence" value="ECO:0007669"/>
    <property type="project" value="TreeGrafter"/>
</dbReference>
<sequence>MKQRHFLCRLSTGRLGDMAQNWSQWRRCIHSVFPEESTNYFKFHFIQTNEAHHVLHMQYTNWPDFGIPNSPGAILNFLWSVRASGALNDPCYPPVIHCSAGIGRSGTFVLIDLALILVS</sequence>
<evidence type="ECO:0000256" key="1">
    <source>
        <dbReference type="ARBA" id="ARBA00004308"/>
    </source>
</evidence>
<dbReference type="InterPro" id="IPR003595">
    <property type="entry name" value="Tyr_Pase_cat"/>
</dbReference>
<feature type="domain" description="Tyrosine specific protein phosphatases" evidence="9">
    <location>
        <begin position="75"/>
        <end position="119"/>
    </location>
</feature>
<dbReference type="InterPro" id="IPR029021">
    <property type="entry name" value="Prot-tyrosine_phosphatase-like"/>
</dbReference>
<evidence type="ECO:0000256" key="3">
    <source>
        <dbReference type="ARBA" id="ARBA00013064"/>
    </source>
</evidence>
<dbReference type="Proteomes" id="UP000279833">
    <property type="component" value="Unassembled WGS sequence"/>
</dbReference>
<evidence type="ECO:0000256" key="4">
    <source>
        <dbReference type="ARBA" id="ARBA00022553"/>
    </source>
</evidence>
<dbReference type="PROSITE" id="PS50055">
    <property type="entry name" value="TYR_PHOSPHATASE_PTP"/>
    <property type="match status" value="1"/>
</dbReference>
<reference evidence="12" key="1">
    <citation type="submission" date="2016-06" db="UniProtKB">
        <authorList>
            <consortium name="WormBaseParasite"/>
        </authorList>
    </citation>
    <scope>IDENTIFICATION</scope>
</reference>
<dbReference type="GO" id="GO:0004726">
    <property type="term" value="F:non-membrane spanning protein tyrosine phosphatase activity"/>
    <property type="evidence" value="ECO:0007669"/>
    <property type="project" value="TreeGrafter"/>
</dbReference>
<keyword evidence="11" id="KW-1185">Reference proteome</keyword>
<dbReference type="Pfam" id="PF00102">
    <property type="entry name" value="Y_phosphatase"/>
    <property type="match status" value="1"/>
</dbReference>
<dbReference type="EC" id="3.1.3.48" evidence="3"/>
<dbReference type="PROSITE" id="PS00383">
    <property type="entry name" value="TYR_PHOSPHATASE_1"/>
    <property type="match status" value="1"/>
</dbReference>
<evidence type="ECO:0000256" key="5">
    <source>
        <dbReference type="ARBA" id="ARBA00022801"/>
    </source>
</evidence>
<keyword evidence="5" id="KW-0378">Hydrolase</keyword>
<comment type="similarity">
    <text evidence="2">Belongs to the protein-tyrosine phosphatase family. Non-receptor class 1 subfamily.</text>
</comment>
<evidence type="ECO:0000259" key="9">
    <source>
        <dbReference type="PROSITE" id="PS50056"/>
    </source>
</evidence>
<evidence type="ECO:0000313" key="10">
    <source>
        <dbReference type="EMBL" id="VDP75519.1"/>
    </source>
</evidence>
<dbReference type="Gene3D" id="3.90.190.10">
    <property type="entry name" value="Protein tyrosine phosphatase superfamily"/>
    <property type="match status" value="1"/>
</dbReference>
<dbReference type="InterPro" id="IPR016130">
    <property type="entry name" value="Tyr_Pase_AS"/>
</dbReference>
<dbReference type="STRING" id="6186.A0A183L2B2"/>
<dbReference type="SUPFAM" id="SSF52799">
    <property type="entry name" value="(Phosphotyrosine protein) phosphatases II"/>
    <property type="match status" value="1"/>
</dbReference>
<feature type="domain" description="Tyrosine-protein phosphatase" evidence="8">
    <location>
        <begin position="41"/>
        <end position="119"/>
    </location>
</feature>
<evidence type="ECO:0000313" key="12">
    <source>
        <dbReference type="WBParaSite" id="SCUD_0002146701-mRNA-1"/>
    </source>
</evidence>
<evidence type="ECO:0000256" key="7">
    <source>
        <dbReference type="ARBA" id="ARBA00023136"/>
    </source>
</evidence>
<dbReference type="InterPro" id="IPR051985">
    <property type="entry name" value="NR_tyrosine_phosphatase"/>
</dbReference>
<dbReference type="GO" id="GO:0070373">
    <property type="term" value="P:negative regulation of ERK1 and ERK2 cascade"/>
    <property type="evidence" value="ECO:0007669"/>
    <property type="project" value="TreeGrafter"/>
</dbReference>
<evidence type="ECO:0000256" key="6">
    <source>
        <dbReference type="ARBA" id="ARBA00022912"/>
    </source>
</evidence>
<evidence type="ECO:0000256" key="2">
    <source>
        <dbReference type="ARBA" id="ARBA00009701"/>
    </source>
</evidence>
<accession>A0A183L2B2</accession>
<reference evidence="10 11" key="2">
    <citation type="submission" date="2018-11" db="EMBL/GenBank/DDBJ databases">
        <authorList>
            <consortium name="Pathogen Informatics"/>
        </authorList>
    </citation>
    <scope>NUCLEOTIDE SEQUENCE [LARGE SCALE GENOMIC DNA]</scope>
    <source>
        <strain evidence="10">Dakar</strain>
        <strain evidence="11">Dakar, Senegal</strain>
    </source>
</reference>
<dbReference type="InterPro" id="IPR000387">
    <property type="entry name" value="Tyr_Pase_dom"/>
</dbReference>
<protein>
    <recommendedName>
        <fullName evidence="3">protein-tyrosine-phosphatase</fullName>
        <ecNumber evidence="3">3.1.3.48</ecNumber>
    </recommendedName>
</protein>
<evidence type="ECO:0000259" key="8">
    <source>
        <dbReference type="PROSITE" id="PS50055"/>
    </source>
</evidence>
<dbReference type="InterPro" id="IPR000242">
    <property type="entry name" value="PTP_cat"/>
</dbReference>
<dbReference type="GO" id="GO:0046426">
    <property type="term" value="P:negative regulation of receptor signaling pathway via JAK-STAT"/>
    <property type="evidence" value="ECO:0007669"/>
    <property type="project" value="TreeGrafter"/>
</dbReference>
<dbReference type="AlphaFoldDB" id="A0A183L2B2"/>
<keyword evidence="6" id="KW-0904">Protein phosphatase</keyword>
<keyword evidence="7" id="KW-0472">Membrane</keyword>
<dbReference type="GO" id="GO:0005634">
    <property type="term" value="C:nucleus"/>
    <property type="evidence" value="ECO:0007669"/>
    <property type="project" value="TreeGrafter"/>
</dbReference>
<keyword evidence="4" id="KW-0597">Phosphoprotein</keyword>
<evidence type="ECO:0000313" key="11">
    <source>
        <dbReference type="Proteomes" id="UP000279833"/>
    </source>
</evidence>
<dbReference type="GO" id="GO:0012505">
    <property type="term" value="C:endomembrane system"/>
    <property type="evidence" value="ECO:0007669"/>
    <property type="project" value="UniProtKB-SubCell"/>
</dbReference>
<comment type="subcellular location">
    <subcellularLocation>
        <location evidence="1">Endomembrane system</location>
    </subcellularLocation>
</comment>
<gene>
    <name evidence="10" type="ORF">SCUD_LOCUS21464</name>
</gene>